<keyword evidence="1" id="KW-0812">Transmembrane</keyword>
<keyword evidence="2" id="KW-0371">Homeobox</keyword>
<organism evidence="2 3">
    <name type="scientific">Cocos nucifera</name>
    <name type="common">Coconut palm</name>
    <dbReference type="NCBI Taxonomy" id="13894"/>
    <lineage>
        <taxon>Eukaryota</taxon>
        <taxon>Viridiplantae</taxon>
        <taxon>Streptophyta</taxon>
        <taxon>Embryophyta</taxon>
        <taxon>Tracheophyta</taxon>
        <taxon>Spermatophyta</taxon>
        <taxon>Magnoliopsida</taxon>
        <taxon>Liliopsida</taxon>
        <taxon>Arecaceae</taxon>
        <taxon>Arecoideae</taxon>
        <taxon>Cocoseae</taxon>
        <taxon>Attaleinae</taxon>
        <taxon>Cocos</taxon>
    </lineage>
</organism>
<dbReference type="EMBL" id="CM017877">
    <property type="protein sequence ID" value="KAG1346756.1"/>
    <property type="molecule type" value="Genomic_DNA"/>
</dbReference>
<accession>A0A8K0IBX0</accession>
<keyword evidence="2" id="KW-0238">DNA-binding</keyword>
<comment type="caution">
    <text evidence="2">The sequence shown here is derived from an EMBL/GenBank/DDBJ whole genome shotgun (WGS) entry which is preliminary data.</text>
</comment>
<evidence type="ECO:0000256" key="1">
    <source>
        <dbReference type="SAM" id="Phobius"/>
    </source>
</evidence>
<reference evidence="2" key="1">
    <citation type="journal article" date="2017" name="Gigascience">
        <title>The genome draft of coconut (Cocos nucifera).</title>
        <authorList>
            <person name="Xiao Y."/>
            <person name="Xu P."/>
            <person name="Fan H."/>
            <person name="Baudouin L."/>
            <person name="Xia W."/>
            <person name="Bocs S."/>
            <person name="Xu J."/>
            <person name="Li Q."/>
            <person name="Guo A."/>
            <person name="Zhou L."/>
            <person name="Li J."/>
            <person name="Wu Y."/>
            <person name="Ma Z."/>
            <person name="Armero A."/>
            <person name="Issali A.E."/>
            <person name="Liu N."/>
            <person name="Peng M."/>
            <person name="Yang Y."/>
        </authorList>
    </citation>
    <scope>NUCLEOTIDE SEQUENCE</scope>
    <source>
        <tissue evidence="2">Spear leaf of Hainan Tall coconut</tissue>
    </source>
</reference>
<keyword evidence="1" id="KW-0472">Membrane</keyword>
<feature type="transmembrane region" description="Helical" evidence="1">
    <location>
        <begin position="34"/>
        <end position="54"/>
    </location>
</feature>
<name>A0A8K0IBX0_COCNU</name>
<keyword evidence="3" id="KW-1185">Reference proteome</keyword>
<reference evidence="2" key="2">
    <citation type="submission" date="2019-07" db="EMBL/GenBank/DDBJ databases">
        <authorList>
            <person name="Yang Y."/>
            <person name="Bocs S."/>
            <person name="Baudouin L."/>
        </authorList>
    </citation>
    <scope>NUCLEOTIDE SEQUENCE</scope>
    <source>
        <tissue evidence="2">Spear leaf of Hainan Tall coconut</tissue>
    </source>
</reference>
<dbReference type="GO" id="GO:0003677">
    <property type="term" value="F:DNA binding"/>
    <property type="evidence" value="ECO:0007669"/>
    <property type="project" value="UniProtKB-KW"/>
</dbReference>
<sequence>MDKKTEETESWRRQMDQLTAAGTERWLGKLGRHVYAFLCLGVVLIAATFVHYAFPEQPTGDAGKRSRRRLAAVQAADF</sequence>
<protein>
    <submittedName>
        <fullName evidence="2">Putative homeobox-leucine zipper protein ROC8</fullName>
    </submittedName>
</protein>
<keyword evidence="1" id="KW-1133">Transmembrane helix</keyword>
<proteinExistence type="predicted"/>
<gene>
    <name evidence="2" type="ORF">COCNU_06G005850</name>
</gene>
<evidence type="ECO:0000313" key="3">
    <source>
        <dbReference type="Proteomes" id="UP000797356"/>
    </source>
</evidence>
<dbReference type="AlphaFoldDB" id="A0A8K0IBX0"/>
<dbReference type="Proteomes" id="UP000797356">
    <property type="component" value="Chromosome 6"/>
</dbReference>
<evidence type="ECO:0000313" key="2">
    <source>
        <dbReference type="EMBL" id="KAG1346756.1"/>
    </source>
</evidence>